<dbReference type="AlphaFoldDB" id="A0AA40EWW4"/>
<name>A0AA40EWW4_9PEZI</name>
<evidence type="ECO:0000313" key="2">
    <source>
        <dbReference type="Proteomes" id="UP001172155"/>
    </source>
</evidence>
<dbReference type="EMBL" id="JAUKUD010000004">
    <property type="protein sequence ID" value="KAK0747011.1"/>
    <property type="molecule type" value="Genomic_DNA"/>
</dbReference>
<reference evidence="1" key="1">
    <citation type="submission" date="2023-06" db="EMBL/GenBank/DDBJ databases">
        <title>Genome-scale phylogeny and comparative genomics of the fungal order Sordariales.</title>
        <authorList>
            <consortium name="Lawrence Berkeley National Laboratory"/>
            <person name="Hensen N."/>
            <person name="Bonometti L."/>
            <person name="Westerberg I."/>
            <person name="Brannstrom I.O."/>
            <person name="Guillou S."/>
            <person name="Cros-Aarteil S."/>
            <person name="Calhoun S."/>
            <person name="Haridas S."/>
            <person name="Kuo A."/>
            <person name="Mondo S."/>
            <person name="Pangilinan J."/>
            <person name="Riley R."/>
            <person name="LaButti K."/>
            <person name="Andreopoulos B."/>
            <person name="Lipzen A."/>
            <person name="Chen C."/>
            <person name="Yanf M."/>
            <person name="Daum C."/>
            <person name="Ng V."/>
            <person name="Clum A."/>
            <person name="Steindorff A."/>
            <person name="Ohm R."/>
            <person name="Martin F."/>
            <person name="Silar P."/>
            <person name="Natvig D."/>
            <person name="Lalanne C."/>
            <person name="Gautier V."/>
            <person name="Ament-velasquez S.L."/>
            <person name="Kruys A."/>
            <person name="Hutchinson M.I."/>
            <person name="Powell A.J."/>
            <person name="Barry K."/>
            <person name="Miller A.N."/>
            <person name="Grigoriev I.V."/>
            <person name="Debuchy R."/>
            <person name="Gladieux P."/>
            <person name="Thoren M.H."/>
            <person name="Johannesson H."/>
        </authorList>
    </citation>
    <scope>NUCLEOTIDE SEQUENCE</scope>
    <source>
        <strain evidence="1">SMH3187-1</strain>
    </source>
</reference>
<gene>
    <name evidence="1" type="ORF">B0T18DRAFT_164141</name>
</gene>
<protein>
    <submittedName>
        <fullName evidence="1">Uncharacterized protein</fullName>
    </submittedName>
</protein>
<comment type="caution">
    <text evidence="1">The sequence shown here is derived from an EMBL/GenBank/DDBJ whole genome shotgun (WGS) entry which is preliminary data.</text>
</comment>
<organism evidence="1 2">
    <name type="scientific">Schizothecium vesticola</name>
    <dbReference type="NCBI Taxonomy" id="314040"/>
    <lineage>
        <taxon>Eukaryota</taxon>
        <taxon>Fungi</taxon>
        <taxon>Dikarya</taxon>
        <taxon>Ascomycota</taxon>
        <taxon>Pezizomycotina</taxon>
        <taxon>Sordariomycetes</taxon>
        <taxon>Sordariomycetidae</taxon>
        <taxon>Sordariales</taxon>
        <taxon>Schizotheciaceae</taxon>
        <taxon>Schizothecium</taxon>
    </lineage>
</organism>
<accession>A0AA40EWW4</accession>
<proteinExistence type="predicted"/>
<evidence type="ECO:0000313" key="1">
    <source>
        <dbReference type="EMBL" id="KAK0747011.1"/>
    </source>
</evidence>
<dbReference type="Proteomes" id="UP001172155">
    <property type="component" value="Unassembled WGS sequence"/>
</dbReference>
<sequence length="129" mass="13868">MCQPPAPSSSYQTSVPINSVTDGVGKSPLFMNSGTNDGPTAWYSPPPLCVSLNTMGMPSGGDSTRFTSFLPAGHFPTCRRRCKISASLTSSSTTVRSIKTSPTMLSEFYETICSFVTFPRISRTKSRPV</sequence>
<keyword evidence="2" id="KW-1185">Reference proteome</keyword>